<reference evidence="8 9" key="1">
    <citation type="submission" date="2020-01" db="EMBL/GenBank/DDBJ databases">
        <title>Genomes assembled from Gulf of Kutch pelagic sediment metagenomes.</title>
        <authorList>
            <person name="Chandrashekar M."/>
            <person name="Mahajan M.S."/>
            <person name="Dave K.J."/>
            <person name="Vatsa P."/>
            <person name="Nathani N.M."/>
        </authorList>
    </citation>
    <scope>NUCLEOTIDE SEQUENCE [LARGE SCALE GENOMIC DNA]</scope>
    <source>
        <strain evidence="8">KS3-K002</strain>
    </source>
</reference>
<comment type="caution">
    <text evidence="8">The sequence shown here is derived from an EMBL/GenBank/DDBJ whole genome shotgun (WGS) entry which is preliminary data.</text>
</comment>
<name>A0AAE4Z9V0_9BACT</name>
<dbReference type="GO" id="GO:0016987">
    <property type="term" value="F:sigma factor activity"/>
    <property type="evidence" value="ECO:0007669"/>
    <property type="project" value="UniProtKB-KW"/>
</dbReference>
<keyword evidence="2" id="KW-0805">Transcription regulation</keyword>
<protein>
    <submittedName>
        <fullName evidence="8">RNA polymerase sigma factor</fullName>
    </submittedName>
</protein>
<sequence>MTRSRDEPGSTTATDEELVRGAANGDRHALARLFRRHHRTVHSLCYRLTGDAAATDDLVQEAFLRVFRYGAGFDGRARFSTWLYRLVRNLCIDHMRARQRDERRRRRLDTAAEPAVELPADEDERLELVRRALNDLTPERREVLVLSRYHDLRYREIAEILEISLDAVKARAHRGLRDLRRIIKELERQA</sequence>
<dbReference type="InterPro" id="IPR007627">
    <property type="entry name" value="RNA_pol_sigma70_r2"/>
</dbReference>
<dbReference type="InterPro" id="IPR039425">
    <property type="entry name" value="RNA_pol_sigma-70-like"/>
</dbReference>
<evidence type="ECO:0000256" key="1">
    <source>
        <dbReference type="ARBA" id="ARBA00010641"/>
    </source>
</evidence>
<dbReference type="EMBL" id="JAACAK010000130">
    <property type="protein sequence ID" value="NIR76430.1"/>
    <property type="molecule type" value="Genomic_DNA"/>
</dbReference>
<dbReference type="GO" id="GO:0003677">
    <property type="term" value="F:DNA binding"/>
    <property type="evidence" value="ECO:0007669"/>
    <property type="project" value="UniProtKB-KW"/>
</dbReference>
<gene>
    <name evidence="8" type="ORF">GWO12_15210</name>
</gene>
<evidence type="ECO:0000256" key="4">
    <source>
        <dbReference type="ARBA" id="ARBA00023125"/>
    </source>
</evidence>
<keyword evidence="3" id="KW-0731">Sigma factor</keyword>
<keyword evidence="4" id="KW-0238">DNA-binding</keyword>
<feature type="domain" description="RNA polymerase sigma-70 region 2" evidence="6">
    <location>
        <begin position="33"/>
        <end position="100"/>
    </location>
</feature>
<comment type="similarity">
    <text evidence="1">Belongs to the sigma-70 factor family. ECF subfamily.</text>
</comment>
<keyword evidence="5" id="KW-0804">Transcription</keyword>
<dbReference type="InterPro" id="IPR013249">
    <property type="entry name" value="RNA_pol_sigma70_r4_t2"/>
</dbReference>
<organism evidence="8 9">
    <name type="scientific">Candidatus Kutchimonas denitrificans</name>
    <dbReference type="NCBI Taxonomy" id="3056748"/>
    <lineage>
        <taxon>Bacteria</taxon>
        <taxon>Pseudomonadati</taxon>
        <taxon>Gemmatimonadota</taxon>
        <taxon>Gemmatimonadia</taxon>
        <taxon>Candidatus Palauibacterales</taxon>
        <taxon>Candidatus Palauibacteraceae</taxon>
        <taxon>Candidatus Kutchimonas</taxon>
    </lineage>
</organism>
<dbReference type="CDD" id="cd06171">
    <property type="entry name" value="Sigma70_r4"/>
    <property type="match status" value="1"/>
</dbReference>
<evidence type="ECO:0000256" key="5">
    <source>
        <dbReference type="ARBA" id="ARBA00023163"/>
    </source>
</evidence>
<dbReference type="PANTHER" id="PTHR43133">
    <property type="entry name" value="RNA POLYMERASE ECF-TYPE SIGMA FACTO"/>
    <property type="match status" value="1"/>
</dbReference>
<dbReference type="NCBIfam" id="TIGR02937">
    <property type="entry name" value="sigma70-ECF"/>
    <property type="match status" value="1"/>
</dbReference>
<evidence type="ECO:0000313" key="8">
    <source>
        <dbReference type="EMBL" id="NIR76430.1"/>
    </source>
</evidence>
<dbReference type="Gene3D" id="1.10.1740.10">
    <property type="match status" value="1"/>
</dbReference>
<feature type="domain" description="RNA polymerase sigma factor 70 region 4 type 2" evidence="7">
    <location>
        <begin position="127"/>
        <end position="179"/>
    </location>
</feature>
<dbReference type="Gene3D" id="1.10.10.10">
    <property type="entry name" value="Winged helix-like DNA-binding domain superfamily/Winged helix DNA-binding domain"/>
    <property type="match status" value="1"/>
</dbReference>
<accession>A0AAE4Z9V0</accession>
<dbReference type="Pfam" id="PF04542">
    <property type="entry name" value="Sigma70_r2"/>
    <property type="match status" value="1"/>
</dbReference>
<dbReference type="InterPro" id="IPR036388">
    <property type="entry name" value="WH-like_DNA-bd_sf"/>
</dbReference>
<dbReference type="AlphaFoldDB" id="A0AAE4Z9V0"/>
<dbReference type="InterPro" id="IPR013324">
    <property type="entry name" value="RNA_pol_sigma_r3/r4-like"/>
</dbReference>
<evidence type="ECO:0000259" key="6">
    <source>
        <dbReference type="Pfam" id="PF04542"/>
    </source>
</evidence>
<evidence type="ECO:0000313" key="9">
    <source>
        <dbReference type="Proteomes" id="UP000702544"/>
    </source>
</evidence>
<dbReference type="InterPro" id="IPR014284">
    <property type="entry name" value="RNA_pol_sigma-70_dom"/>
</dbReference>
<dbReference type="Pfam" id="PF08281">
    <property type="entry name" value="Sigma70_r4_2"/>
    <property type="match status" value="1"/>
</dbReference>
<evidence type="ECO:0000259" key="7">
    <source>
        <dbReference type="Pfam" id="PF08281"/>
    </source>
</evidence>
<proteinExistence type="inferred from homology"/>
<dbReference type="SUPFAM" id="SSF88946">
    <property type="entry name" value="Sigma2 domain of RNA polymerase sigma factors"/>
    <property type="match status" value="1"/>
</dbReference>
<dbReference type="GO" id="GO:0006352">
    <property type="term" value="P:DNA-templated transcription initiation"/>
    <property type="evidence" value="ECO:0007669"/>
    <property type="project" value="InterPro"/>
</dbReference>
<evidence type="ECO:0000256" key="3">
    <source>
        <dbReference type="ARBA" id="ARBA00023082"/>
    </source>
</evidence>
<dbReference type="SUPFAM" id="SSF88659">
    <property type="entry name" value="Sigma3 and sigma4 domains of RNA polymerase sigma factors"/>
    <property type="match status" value="1"/>
</dbReference>
<evidence type="ECO:0000256" key="2">
    <source>
        <dbReference type="ARBA" id="ARBA00023015"/>
    </source>
</evidence>
<dbReference type="Proteomes" id="UP000702544">
    <property type="component" value="Unassembled WGS sequence"/>
</dbReference>
<dbReference type="PANTHER" id="PTHR43133:SF8">
    <property type="entry name" value="RNA POLYMERASE SIGMA FACTOR HI_1459-RELATED"/>
    <property type="match status" value="1"/>
</dbReference>
<dbReference type="InterPro" id="IPR013325">
    <property type="entry name" value="RNA_pol_sigma_r2"/>
</dbReference>